<dbReference type="Proteomes" id="UP000829720">
    <property type="component" value="Unassembled WGS sequence"/>
</dbReference>
<keyword evidence="6" id="KW-1133">Transmembrane helix</keyword>
<keyword evidence="5" id="KW-0029">Amino-acid transport</keyword>
<keyword evidence="4" id="KW-1003">Cell membrane</keyword>
<dbReference type="GO" id="GO:0015179">
    <property type="term" value="F:L-amino acid transmembrane transporter activity"/>
    <property type="evidence" value="ECO:0007669"/>
    <property type="project" value="TreeGrafter"/>
</dbReference>
<dbReference type="PANTHER" id="PTHR11785">
    <property type="entry name" value="AMINO ACID TRANSPORTER"/>
    <property type="match status" value="1"/>
</dbReference>
<feature type="transmembrane region" description="Helical" evidence="6">
    <location>
        <begin position="77"/>
        <end position="98"/>
    </location>
</feature>
<feature type="transmembrane region" description="Helical" evidence="6">
    <location>
        <begin position="50"/>
        <end position="71"/>
    </location>
</feature>
<comment type="similarity">
    <text evidence="2">Belongs to the amino acid-polyamine-organocation (APC) superfamily. L-type amino acid transporter (LAT) (TC 2.A.3.8) family.</text>
</comment>
<dbReference type="OrthoDB" id="10062876at2759"/>
<dbReference type="AlphaFoldDB" id="A0A8T3DN10"/>
<dbReference type="InterPro" id="IPR050598">
    <property type="entry name" value="AminoAcid_Transporter"/>
</dbReference>
<accession>A0A8T3DN10</accession>
<evidence type="ECO:0000313" key="8">
    <source>
        <dbReference type="Proteomes" id="UP000829720"/>
    </source>
</evidence>
<dbReference type="PANTHER" id="PTHR11785:SF398">
    <property type="entry name" value="Y+L AMINO ACID TRANSPORTER 2"/>
    <property type="match status" value="1"/>
</dbReference>
<name>A0A8T3DN10_9TELE</name>
<comment type="subcellular location">
    <subcellularLocation>
        <location evidence="1">Cell membrane</location>
        <topology evidence="1">Multi-pass membrane protein</topology>
    </subcellularLocation>
</comment>
<dbReference type="EMBL" id="JAERUA010000009">
    <property type="protein sequence ID" value="KAI1895635.1"/>
    <property type="molecule type" value="Genomic_DNA"/>
</dbReference>
<protein>
    <recommendedName>
        <fullName evidence="9">Y+L amino acid transporter 2</fullName>
    </recommendedName>
</protein>
<keyword evidence="3" id="KW-0813">Transport</keyword>
<evidence type="ECO:0008006" key="9">
    <source>
        <dbReference type="Google" id="ProtNLM"/>
    </source>
</evidence>
<dbReference type="Gene3D" id="1.20.1740.10">
    <property type="entry name" value="Amino acid/polyamine transporter I"/>
    <property type="match status" value="1"/>
</dbReference>
<evidence type="ECO:0000256" key="4">
    <source>
        <dbReference type="ARBA" id="ARBA00022475"/>
    </source>
</evidence>
<evidence type="ECO:0000256" key="5">
    <source>
        <dbReference type="ARBA" id="ARBA00022970"/>
    </source>
</evidence>
<feature type="transmembrane region" description="Helical" evidence="6">
    <location>
        <begin position="20"/>
        <end position="38"/>
    </location>
</feature>
<evidence type="ECO:0000256" key="6">
    <source>
        <dbReference type="SAM" id="Phobius"/>
    </source>
</evidence>
<comment type="caution">
    <text evidence="7">The sequence shown here is derived from an EMBL/GenBank/DDBJ whole genome shotgun (WGS) entry which is preliminary data.</text>
</comment>
<evidence type="ECO:0000256" key="1">
    <source>
        <dbReference type="ARBA" id="ARBA00004651"/>
    </source>
</evidence>
<keyword evidence="6" id="KW-0472">Membrane</keyword>
<keyword evidence="8" id="KW-1185">Reference proteome</keyword>
<proteinExistence type="inferred from homology"/>
<keyword evidence="6" id="KW-0812">Transmembrane</keyword>
<organism evidence="7 8">
    <name type="scientific">Albula goreensis</name>
    <dbReference type="NCBI Taxonomy" id="1534307"/>
    <lineage>
        <taxon>Eukaryota</taxon>
        <taxon>Metazoa</taxon>
        <taxon>Chordata</taxon>
        <taxon>Craniata</taxon>
        <taxon>Vertebrata</taxon>
        <taxon>Euteleostomi</taxon>
        <taxon>Actinopterygii</taxon>
        <taxon>Neopterygii</taxon>
        <taxon>Teleostei</taxon>
        <taxon>Albuliformes</taxon>
        <taxon>Albulidae</taxon>
        <taxon>Albula</taxon>
    </lineage>
</organism>
<sequence length="111" mass="12717">MVLVYLTVEDVFQLINYYSFSYWFFVGLSIAGQTYLRWKEPDRPRPLKLSLLYPIVFCLCTVFLVIVPLYSDTVSSLIGIGIGLSGVPVYFLFINLSASKHPPFISKLLRK</sequence>
<evidence type="ECO:0000313" key="7">
    <source>
        <dbReference type="EMBL" id="KAI1895635.1"/>
    </source>
</evidence>
<gene>
    <name evidence="7" type="ORF">AGOR_G00108260</name>
</gene>
<dbReference type="GO" id="GO:0005886">
    <property type="term" value="C:plasma membrane"/>
    <property type="evidence" value="ECO:0007669"/>
    <property type="project" value="UniProtKB-SubCell"/>
</dbReference>
<reference evidence="7" key="1">
    <citation type="submission" date="2021-01" db="EMBL/GenBank/DDBJ databases">
        <authorList>
            <person name="Zahm M."/>
            <person name="Roques C."/>
            <person name="Cabau C."/>
            <person name="Klopp C."/>
            <person name="Donnadieu C."/>
            <person name="Jouanno E."/>
            <person name="Lampietro C."/>
            <person name="Louis A."/>
            <person name="Herpin A."/>
            <person name="Echchiki A."/>
            <person name="Berthelot C."/>
            <person name="Parey E."/>
            <person name="Roest-Crollius H."/>
            <person name="Braasch I."/>
            <person name="Postlethwait J."/>
            <person name="Bobe J."/>
            <person name="Montfort J."/>
            <person name="Bouchez O."/>
            <person name="Begum T."/>
            <person name="Mejri S."/>
            <person name="Adams A."/>
            <person name="Chen W.-J."/>
            <person name="Guiguen Y."/>
        </authorList>
    </citation>
    <scope>NUCLEOTIDE SEQUENCE</scope>
    <source>
        <tissue evidence="7">Blood</tissue>
    </source>
</reference>
<evidence type="ECO:0000256" key="2">
    <source>
        <dbReference type="ARBA" id="ARBA00007040"/>
    </source>
</evidence>
<evidence type="ECO:0000256" key="3">
    <source>
        <dbReference type="ARBA" id="ARBA00022448"/>
    </source>
</evidence>